<dbReference type="Gene3D" id="1.20.58.360">
    <property type="entry name" value="Shigella T3SS effector IpaH defines"/>
    <property type="match status" value="1"/>
</dbReference>
<keyword evidence="6" id="KW-0833">Ubl conjugation pathway</keyword>
<dbReference type="InterPro" id="IPR046673">
    <property type="entry name" value="ToxA_N"/>
</dbReference>
<dbReference type="InterPro" id="IPR050216">
    <property type="entry name" value="LRR_domain-containing"/>
</dbReference>
<keyword evidence="5" id="KW-0843">Virulence</keyword>
<feature type="active site" description="Glycyl thioester intermediate" evidence="6">
    <location>
        <position position="2131"/>
    </location>
</feature>
<keyword evidence="9" id="KW-1185">Reference proteome</keyword>
<evidence type="ECO:0000259" key="7">
    <source>
        <dbReference type="PROSITE" id="PS52053"/>
    </source>
</evidence>
<evidence type="ECO:0000256" key="1">
    <source>
        <dbReference type="ARBA" id="ARBA00000900"/>
    </source>
</evidence>
<keyword evidence="6" id="KW-1035">Host cytoplasm</keyword>
<dbReference type="PROSITE" id="PS52053">
    <property type="entry name" value="NEL"/>
    <property type="match status" value="1"/>
</dbReference>
<dbReference type="Pfam" id="PF13855">
    <property type="entry name" value="LRR_8"/>
    <property type="match status" value="1"/>
</dbReference>
<comment type="similarity">
    <text evidence="6">Belongs to the LRR-containing bacterial E3 ligase family.</text>
</comment>
<evidence type="ECO:0000256" key="5">
    <source>
        <dbReference type="ARBA" id="ARBA00023026"/>
    </source>
</evidence>
<dbReference type="EC" id="2.3.2.27" evidence="2"/>
<proteinExistence type="inferred from homology"/>
<dbReference type="Pfam" id="PF14496">
    <property type="entry name" value="NEL"/>
    <property type="match status" value="1"/>
</dbReference>
<evidence type="ECO:0000256" key="2">
    <source>
        <dbReference type="ARBA" id="ARBA00012483"/>
    </source>
</evidence>
<evidence type="ECO:0000313" key="8">
    <source>
        <dbReference type="EMBL" id="WLH09530.1"/>
    </source>
</evidence>
<reference evidence="8 9" key="1">
    <citation type="submission" date="2023-02" db="EMBL/GenBank/DDBJ databases">
        <title>Evolution of Hrp T3SS in non-pathogenic Pseudomonas fluorescens.</title>
        <authorList>
            <person name="Liao K."/>
            <person name="Wei H."/>
            <person name="Gu Y."/>
        </authorList>
    </citation>
    <scope>NUCLEOTIDE SEQUENCE [LARGE SCALE GENOMIC DNA]</scope>
    <source>
        <strain evidence="8 9">FP2043</strain>
    </source>
</reference>
<evidence type="ECO:0000313" key="9">
    <source>
        <dbReference type="Proteomes" id="UP001236748"/>
    </source>
</evidence>
<accession>A0ABY9G2F8</accession>
<keyword evidence="3" id="KW-0433">Leucine-rich repeat</keyword>
<keyword evidence="6" id="KW-0832">Ubl conjugation</keyword>
<name>A0ABY9G2F8_9PSED</name>
<gene>
    <name evidence="8" type="ORF">PSH67_12960</name>
</gene>
<keyword evidence="4" id="KW-0677">Repeat</keyword>
<feature type="domain" description="NEL" evidence="7">
    <location>
        <begin position="2043"/>
        <end position="2325"/>
    </location>
</feature>
<dbReference type="InterPro" id="IPR003591">
    <property type="entry name" value="Leu-rich_rpt_typical-subtyp"/>
</dbReference>
<comment type="PTM">
    <text evidence="6">Ubiquitinated in the presence of host E1 ubiquitin-activating enzyme, E2 ubiquitin-conjugating enzyme and ubiquitin.</text>
</comment>
<dbReference type="SMART" id="SM00369">
    <property type="entry name" value="LRR_TYP"/>
    <property type="match status" value="8"/>
</dbReference>
<dbReference type="PROSITE" id="PS51450">
    <property type="entry name" value="LRR"/>
    <property type="match status" value="1"/>
</dbReference>
<dbReference type="Proteomes" id="UP001236748">
    <property type="component" value="Chromosome"/>
</dbReference>
<dbReference type="Gene3D" id="3.80.10.10">
    <property type="entry name" value="Ribonuclease Inhibitor"/>
    <property type="match status" value="3"/>
</dbReference>
<protein>
    <recommendedName>
        <fullName evidence="2">RING-type E3 ubiquitin transferase</fullName>
        <ecNumber evidence="2">2.3.2.27</ecNumber>
    </recommendedName>
</protein>
<evidence type="ECO:0000256" key="4">
    <source>
        <dbReference type="ARBA" id="ARBA00022737"/>
    </source>
</evidence>
<organism evidence="8 9">
    <name type="scientific">Pseudomonas lurida</name>
    <dbReference type="NCBI Taxonomy" id="244566"/>
    <lineage>
        <taxon>Bacteria</taxon>
        <taxon>Pseudomonadati</taxon>
        <taxon>Pseudomonadota</taxon>
        <taxon>Gammaproteobacteria</taxon>
        <taxon>Pseudomonadales</taxon>
        <taxon>Pseudomonadaceae</taxon>
        <taxon>Pseudomonas</taxon>
    </lineage>
</organism>
<dbReference type="EMBL" id="CP117450">
    <property type="protein sequence ID" value="WLH09530.1"/>
    <property type="molecule type" value="Genomic_DNA"/>
</dbReference>
<dbReference type="InterPro" id="IPR001611">
    <property type="entry name" value="Leu-rich_rpt"/>
</dbReference>
<dbReference type="RefSeq" id="WP_305390640.1">
    <property type="nucleotide sequence ID" value="NZ_CP117450.1"/>
</dbReference>
<dbReference type="PANTHER" id="PTHR48051:SF46">
    <property type="entry name" value="LEUCINE RICH REPEAT-CONTAINING DOMAIN PROTEIN"/>
    <property type="match status" value="1"/>
</dbReference>
<dbReference type="PANTHER" id="PTHR48051">
    <property type="match status" value="1"/>
</dbReference>
<comment type="catalytic activity">
    <reaction evidence="1">
        <text>S-ubiquitinyl-[E2 ubiquitin-conjugating enzyme]-L-cysteine + [acceptor protein]-L-lysine = [E2 ubiquitin-conjugating enzyme]-L-cysteine + N(6)-ubiquitinyl-[acceptor protein]-L-lysine.</text>
        <dbReference type="EC" id="2.3.2.27"/>
    </reaction>
</comment>
<evidence type="ECO:0000256" key="3">
    <source>
        <dbReference type="ARBA" id="ARBA00022614"/>
    </source>
</evidence>
<keyword evidence="6" id="KW-0808">Transferase</keyword>
<keyword evidence="6" id="KW-0964">Secreted</keyword>
<dbReference type="SUPFAM" id="SSF52058">
    <property type="entry name" value="L domain-like"/>
    <property type="match status" value="2"/>
</dbReference>
<dbReference type="Pfam" id="PF20178">
    <property type="entry name" value="ToxA_N"/>
    <property type="match status" value="1"/>
</dbReference>
<dbReference type="InterPro" id="IPR032675">
    <property type="entry name" value="LRR_dom_sf"/>
</dbReference>
<dbReference type="InterPro" id="IPR029487">
    <property type="entry name" value="NEL_dom"/>
</dbReference>
<evidence type="ECO:0000256" key="6">
    <source>
        <dbReference type="PROSITE-ProRule" id="PRU01398"/>
    </source>
</evidence>
<sequence>MPTPSLHASFIQSRLPGWIKHLAAPDIEALNRARDPVQRFQARYPEAFAAASPLLRQALIDSGVRRQASSQALATVLKDLKGITEFAEPLLVEALRKRFGVAPDVNGTALFHMRAPNRLEQQSLLQAALRNFEADEPFDEVALQETSALAPAGSLEQILYDESQRYPFAKVRYHVRDKLAIKPAEFADLCRQLDLGRQYQQHLSTVFGAPASTAQVRRQTIEANKDAWRVHAHIARMRSVISASAYAALLAIIDGMPTPRLDGAQVTYSQLNLLGSDVSDLVIIGSVSRKPLPGLDTLIDLFLPQAKLIKPLIGDSRIIVCIPGDPLDPIREYASLKAFATQLAIKLRSPGYQRFFAGRLPLDEAQTFLRRLKSQLKTNRWNPNPVPPGPNYNPAAFASGMYEEVWSDDVDLHAKEAFIETDVFAHLYDKHLERVTSNAKLLAVPTAQVDHDAWRNRLKHWAEWGLNVLNVAAFFVPGLGEVMMAITAVQIGYEVYQGAEAWSVGDSAQAWAHLTSVMQNVAFMAALGAVAGRARTLVPSPFVNGMRRVVMPFGKLRLWHPDLSTYKSSVSLKGLTPNALGQYTVAGKTYISLEGSAFEKRFDPALKEWRIKHPVNQDAYQPIVRHNGRGAWRHTLERPLEWSRLKLLRRTGPHMEHLSDAQVEQIADVSGFNDDGLRAMHVDHQVPPPEFLEMARLFEVDRQTDEVIGNIRAGACLGKHCQFMAPLAVEMPEWPEGEVVEVFSGPEPWGASQRFGTGSPRPLITITQAEVNAGKLPEKILAGLDQAQITRVLGSEGARPGVQPVQILRERLADQAQGRKKALFESLLSAQAVTDADTQVLQRSFASLSPEAAQQVLGDASAAELNQLRSTGRVPLRLAKDIRVHLHQSFLSRALAGLYLESLASTASDRLALHCLEQLPGWSTDIRVELRARGIRGPLVDSIGSEQAATRFYLIKGNDQFRTFEAGGRALNSVPKHGRNLFESLLHVVPETVRGALQGEQGAALRKQVADYACRHRDEMSRILKRDPLKGAGARRVRRPSGLLGYAASGDTVGFADEPLVARVRDVYPNLDDRQAAQFIRSRQLAGDTDQQVFHLLENRSREFEGLRTVLQTWVDEGTVRFPQGPNWPTRRVFADRIIGCWRNGLVRGLVPAFDLDLLGADSLPPWDADFSHVRRVRAGSAQLVDGTLVQRFSALESLDIALEAADMPALASRLPAWHGIVDIKLELPLMSGEYSPALTQAIQQMTQLTYLHLSGHLPALDYGALPHLRTLRLAGSLHEWPAGLQAIDGLELVDLSDVQISSLPSALFTGHERLWRHLRLNWKALEPAAFRQAFEYVRGNVDHLMDEPYRVAQYSERRLEELVAHDPAFAGNALAAFRRDGLAGQALLDKVEALHDDYRTWNASLVEWLRVEGRRVEGEQMPLRDRQALANRLRACWRDALAARYAPREPVAGPSRGRGEPVRETLDLSEYGALGDLPALGDTAFPQIRRVILREAKLTTMQVNDFLGRFPQVRELDLSGNRLTELPAVLESFGALTDLNLAGNELKITAPTQARLNRLSTLQRLDLSRNRVGHLDVTSMTNLVYLNLAQTQVATWPEGILGLPRLGFLDLSHSAITGIPEAALVGHDVLLAGTTLRGCRLSSSALATAQAFAERTGPGHPLASMFARPFGIDRAVLAAGRTGGDPAFFPVEASQQPDLLVPLPLEPGGDEAPLTSAARLQRLDPQLDLAQAGKRIDAWLAQGISATQIETALRQWQVQHTQMIERLNAWIDVPAVRHRNEWVNATDRRRASDRLLSCWRETLRDVRGGDSAANDYAIDLSGLVLGDLPALPVTFNHVRALDLGGVRLTTASEGFLRAFPRLNRLILNGNRLGTLPEAVTQMADLTQLGLNGNALAANEPLQRQLQALTRLQVLDLGANELETFDLAGLDHLQSLDLSHNQLLLWPVGALEAPALTRLDLRSNYPIADIPPTAFEPRHAALMAGTNLSGNLLREDELIRLREYQRETGRGLGFTAEEIDNDLAGYGTESDDDRPDVHPELEPAQVQKARWFEGVPLDSEKHAIWDTVIARDSTGDFANILAQLRNTRDFQLDRADLAGRVWEVLSAAYGDEALSERLMAIARASRHSVTCGDGRSLLFNALEIEVYEFNALRAIDPTDKGRALLNLSRGLFRLGQLEEVARVRIRDNPRTDPAEIRLAYRLGLARRLALPRQPRSMLYASVSGVEPADLEAAYTTIMAREQTPLFIEQLVGRAYWVDYLQEQYPDAFAKLQQGLADKASALEDQYPDMSSEYLQRMEALQKAHATERQALISQLSAREIAALGS</sequence>